<dbReference type="InterPro" id="IPR003594">
    <property type="entry name" value="HATPase_dom"/>
</dbReference>
<keyword evidence="8 11" id="KW-1133">Transmembrane helix</keyword>
<dbReference type="SUPFAM" id="SSF47384">
    <property type="entry name" value="Homodimeric domain of signal transducing histidine kinase"/>
    <property type="match status" value="1"/>
</dbReference>
<keyword evidence="5" id="KW-0808">Transferase</keyword>
<dbReference type="Gene3D" id="6.10.340.10">
    <property type="match status" value="1"/>
</dbReference>
<dbReference type="RefSeq" id="WP_013861941.1">
    <property type="nucleotide sequence ID" value="NC_015635.1"/>
</dbReference>
<dbReference type="FunFam" id="3.30.565.10:FF:000006">
    <property type="entry name" value="Sensor histidine kinase WalK"/>
    <property type="match status" value="1"/>
</dbReference>
<evidence type="ECO:0000256" key="1">
    <source>
        <dbReference type="ARBA" id="ARBA00000085"/>
    </source>
</evidence>
<dbReference type="AlphaFoldDB" id="F5XMY5"/>
<evidence type="ECO:0000259" key="13">
    <source>
        <dbReference type="PROSITE" id="PS50885"/>
    </source>
</evidence>
<dbReference type="Pfam" id="PF02518">
    <property type="entry name" value="HATPase_c"/>
    <property type="match status" value="1"/>
</dbReference>
<dbReference type="InterPro" id="IPR050428">
    <property type="entry name" value="TCS_sensor_his_kinase"/>
</dbReference>
<dbReference type="PRINTS" id="PR00344">
    <property type="entry name" value="BCTRLSENSOR"/>
</dbReference>
<dbReference type="SUPFAM" id="SSF55874">
    <property type="entry name" value="ATPase domain of HSP90 chaperone/DNA topoisomerase II/histidine kinase"/>
    <property type="match status" value="1"/>
</dbReference>
<feature type="transmembrane region" description="Helical" evidence="11">
    <location>
        <begin position="164"/>
        <end position="187"/>
    </location>
</feature>
<evidence type="ECO:0000259" key="12">
    <source>
        <dbReference type="PROSITE" id="PS50109"/>
    </source>
</evidence>
<evidence type="ECO:0000256" key="4">
    <source>
        <dbReference type="ARBA" id="ARBA00022553"/>
    </source>
</evidence>
<protein>
    <recommendedName>
        <fullName evidence="3">histidine kinase</fullName>
        <ecNumber evidence="3">2.7.13.3</ecNumber>
    </recommendedName>
</protein>
<evidence type="ECO:0000256" key="5">
    <source>
        <dbReference type="ARBA" id="ARBA00022679"/>
    </source>
</evidence>
<dbReference type="GO" id="GO:0000155">
    <property type="term" value="F:phosphorelay sensor kinase activity"/>
    <property type="evidence" value="ECO:0007669"/>
    <property type="project" value="InterPro"/>
</dbReference>
<dbReference type="Pfam" id="PF00672">
    <property type="entry name" value="HAMP"/>
    <property type="match status" value="1"/>
</dbReference>
<dbReference type="EMBL" id="AP012204">
    <property type="protein sequence ID" value="BAK34058.1"/>
    <property type="molecule type" value="Genomic_DNA"/>
</dbReference>
<dbReference type="InterPro" id="IPR036890">
    <property type="entry name" value="HATPase_C_sf"/>
</dbReference>
<dbReference type="SMART" id="SM00388">
    <property type="entry name" value="HisKA"/>
    <property type="match status" value="1"/>
</dbReference>
<dbReference type="EC" id="2.7.13.3" evidence="3"/>
<dbReference type="CDD" id="cd06225">
    <property type="entry name" value="HAMP"/>
    <property type="match status" value="1"/>
</dbReference>
<dbReference type="PANTHER" id="PTHR45436">
    <property type="entry name" value="SENSOR HISTIDINE KINASE YKOH"/>
    <property type="match status" value="1"/>
</dbReference>
<evidence type="ECO:0000313" key="15">
    <source>
        <dbReference type="Proteomes" id="UP000007947"/>
    </source>
</evidence>
<dbReference type="CDD" id="cd00082">
    <property type="entry name" value="HisKA"/>
    <property type="match status" value="1"/>
</dbReference>
<evidence type="ECO:0000256" key="9">
    <source>
        <dbReference type="ARBA" id="ARBA00023012"/>
    </source>
</evidence>
<evidence type="ECO:0000256" key="7">
    <source>
        <dbReference type="ARBA" id="ARBA00022777"/>
    </source>
</evidence>
<evidence type="ECO:0000256" key="2">
    <source>
        <dbReference type="ARBA" id="ARBA00004236"/>
    </source>
</evidence>
<dbReference type="Pfam" id="PF00512">
    <property type="entry name" value="HisKA"/>
    <property type="match status" value="1"/>
</dbReference>
<accession>F5XMY5</accession>
<dbReference type="SMART" id="SM00387">
    <property type="entry name" value="HATPase_c"/>
    <property type="match status" value="1"/>
</dbReference>
<dbReference type="PROSITE" id="PS50109">
    <property type="entry name" value="HIS_KIN"/>
    <property type="match status" value="1"/>
</dbReference>
<reference evidence="14 15" key="1">
    <citation type="submission" date="2011-05" db="EMBL/GenBank/DDBJ databases">
        <title>Whole genome sequence of Microlunatus phosphovorus NM-1.</title>
        <authorList>
            <person name="Hosoyama A."/>
            <person name="Sasaki K."/>
            <person name="Harada T."/>
            <person name="Igarashi R."/>
            <person name="Kawakoshi A."/>
            <person name="Sasagawa M."/>
            <person name="Fukada J."/>
            <person name="Nakamura S."/>
            <person name="Katano Y."/>
            <person name="Hanada S."/>
            <person name="Kamagata Y."/>
            <person name="Nakamura N."/>
            <person name="Yamazaki S."/>
            <person name="Fujita N."/>
        </authorList>
    </citation>
    <scope>NUCLEOTIDE SEQUENCE [LARGE SCALE GENOMIC DNA]</scope>
    <source>
        <strain evidence="15">ATCC 700054 / DSM 10555 / JCM 9379 / NBRC 101784 / NCIMB 13414 / VKM Ac-1990 / NM-1</strain>
    </source>
</reference>
<feature type="domain" description="Histidine kinase" evidence="12">
    <location>
        <begin position="249"/>
        <end position="471"/>
    </location>
</feature>
<keyword evidence="6 11" id="KW-0812">Transmembrane</keyword>
<feature type="transmembrane region" description="Helical" evidence="11">
    <location>
        <begin position="12"/>
        <end position="37"/>
    </location>
</feature>
<dbReference type="STRING" id="1032480.MLP_10440"/>
<dbReference type="InterPro" id="IPR036097">
    <property type="entry name" value="HisK_dim/P_sf"/>
</dbReference>
<comment type="subcellular location">
    <subcellularLocation>
        <location evidence="2">Cell membrane</location>
    </subcellularLocation>
</comment>
<dbReference type="InterPro" id="IPR005467">
    <property type="entry name" value="His_kinase_dom"/>
</dbReference>
<dbReference type="InterPro" id="IPR003661">
    <property type="entry name" value="HisK_dim/P_dom"/>
</dbReference>
<dbReference type="OrthoDB" id="9786919at2"/>
<evidence type="ECO:0000256" key="6">
    <source>
        <dbReference type="ARBA" id="ARBA00022692"/>
    </source>
</evidence>
<evidence type="ECO:0000256" key="3">
    <source>
        <dbReference type="ARBA" id="ARBA00012438"/>
    </source>
</evidence>
<dbReference type="PROSITE" id="PS50885">
    <property type="entry name" value="HAMP"/>
    <property type="match status" value="1"/>
</dbReference>
<dbReference type="PANTHER" id="PTHR45436:SF5">
    <property type="entry name" value="SENSOR HISTIDINE KINASE TRCS"/>
    <property type="match status" value="1"/>
</dbReference>
<dbReference type="InterPro" id="IPR003660">
    <property type="entry name" value="HAMP_dom"/>
</dbReference>
<evidence type="ECO:0000256" key="10">
    <source>
        <dbReference type="ARBA" id="ARBA00023136"/>
    </source>
</evidence>
<organism evidence="14 15">
    <name type="scientific">Microlunatus phosphovorus (strain ATCC 700054 / DSM 10555 / JCM 9379 / NBRC 101784 / NCIMB 13414 / VKM Ac-1990 / NM-1)</name>
    <dbReference type="NCBI Taxonomy" id="1032480"/>
    <lineage>
        <taxon>Bacteria</taxon>
        <taxon>Bacillati</taxon>
        <taxon>Actinomycetota</taxon>
        <taxon>Actinomycetes</taxon>
        <taxon>Propionibacteriales</taxon>
        <taxon>Propionibacteriaceae</taxon>
        <taxon>Microlunatus</taxon>
    </lineage>
</organism>
<dbReference type="InterPro" id="IPR004358">
    <property type="entry name" value="Sig_transdc_His_kin-like_C"/>
</dbReference>
<dbReference type="Gene3D" id="1.10.287.130">
    <property type="match status" value="1"/>
</dbReference>
<dbReference type="eggNOG" id="COG5002">
    <property type="taxonomic scope" value="Bacteria"/>
</dbReference>
<name>F5XMY5_MICPN</name>
<dbReference type="GO" id="GO:0005886">
    <property type="term" value="C:plasma membrane"/>
    <property type="evidence" value="ECO:0007669"/>
    <property type="project" value="UniProtKB-SubCell"/>
</dbReference>
<feature type="domain" description="HAMP" evidence="13">
    <location>
        <begin position="188"/>
        <end position="241"/>
    </location>
</feature>
<proteinExistence type="predicted"/>
<gene>
    <name evidence="14" type="ordered locus">MLP_10440</name>
</gene>
<evidence type="ECO:0000256" key="11">
    <source>
        <dbReference type="SAM" id="Phobius"/>
    </source>
</evidence>
<dbReference type="Gene3D" id="3.30.565.10">
    <property type="entry name" value="Histidine kinase-like ATPase, C-terminal domain"/>
    <property type="match status" value="1"/>
</dbReference>
<keyword evidence="9" id="KW-0902">Two-component regulatory system</keyword>
<evidence type="ECO:0000313" key="14">
    <source>
        <dbReference type="EMBL" id="BAK34058.1"/>
    </source>
</evidence>
<keyword evidence="7 14" id="KW-0418">Kinase</keyword>
<keyword evidence="4" id="KW-0597">Phosphoprotein</keyword>
<comment type="catalytic activity">
    <reaction evidence="1">
        <text>ATP + protein L-histidine = ADP + protein N-phospho-L-histidine.</text>
        <dbReference type="EC" id="2.7.13.3"/>
    </reaction>
</comment>
<evidence type="ECO:0000256" key="8">
    <source>
        <dbReference type="ARBA" id="ARBA00022989"/>
    </source>
</evidence>
<dbReference type="KEGG" id="mph:MLP_10440"/>
<sequence>MTRWTLRSRLIVLLVTSSVIVIVVTTTLSVLFVGSYMRDQIDNRLVTTAGRIEAGLIGLHGLQIDAATTESMAKPENAAVVIENDGRVAMAVNTDRETAVALQGAALNDGRPHEVPDRPGMLAIRLDIGPAQASFVDTDGTIVQADAMIIGFDTRVAAAAQRRLVLIAVAGVAGALAAITAATVLIVRRSLRPLNGMTEQAHAFAAGDRTVRLPVPTDDPDMQRLALTVNEAFDVQQQAEARLRAFVADASHELRTPLTTATGWIELYLQGGLTDEDRRDQAMQRAMTQLGRMRVLIDELALLARLDRARPLDLDPVDLAVLATEVVEDARVINPDRTFSLHAAGPATLLGDAPKLQQVLQNLVGNAVQHTPPGSPVEVTVRPAPTDAGEAGSRVHTLLVTDHGPGIPVEDRAHVFTRFWRGDASRTRHTGGAGLGLAIVSSIVAAHGGTSEVISQVGYGTTIRVRLPAKVP</sequence>
<keyword evidence="10 11" id="KW-0472">Membrane</keyword>
<dbReference type="CDD" id="cd00075">
    <property type="entry name" value="HATPase"/>
    <property type="match status" value="1"/>
</dbReference>
<dbReference type="Proteomes" id="UP000007947">
    <property type="component" value="Chromosome"/>
</dbReference>
<keyword evidence="15" id="KW-1185">Reference proteome</keyword>
<dbReference type="SMART" id="SM00304">
    <property type="entry name" value="HAMP"/>
    <property type="match status" value="1"/>
</dbReference>
<dbReference type="HOGENOM" id="CLU_000445_89_6_11"/>